<dbReference type="InterPro" id="IPR007139">
    <property type="entry name" value="DUF349"/>
</dbReference>
<name>A0A090AJI4_9GAMM</name>
<protein>
    <recommendedName>
        <fullName evidence="3">DUF349 domain-containing protein</fullName>
    </recommendedName>
</protein>
<sequence length="1091" mass="127717">MIFDNLIKPKWQHRDPEIRKSALETVSDPVIIHEIAQHDNVAEVRKAALVKINDLEIMTAIAQQDPEGEVRELATQRLKQLLCGQKDKSPSLEKRLAWLRQNLNVEVIAQVAVQGQEPELRLTAIEQLDREGLLGDIAINDSVSEVRLAAVEKLTQKSTLERVFKAARNRDKRVSRKAREKLDELIESLERPKRIRAECEAICGRLESLERRLAAENSPLLQENITVIEESKVWKQEQAEFKRLQERWQSVASEAEHEFQTRCSQTQQNIVVRFERYQQAQQAAQQREQALGPLRATKQNLCEQIESLLTELNNQPRLVDEEKTAIEQRSQALQTQWENTDKLDEPAEDRYWQLRFDRAVLTGQKRIQKLQEYHHLATTLENICTEAETLLHNNVALKPESVTDLQERWQSIFVADQANELLVTLQNRFTNTLGALATRLQEQKQQREQTVHELKPLLKDLELALENGELKTAIPLEQEARQLFQTFDSLSVTRHKSLEKRLQSCTAKINQLRGWQRWGNKLERENLCQEVEDLLTTEFDTAAELLLLTEEKQTAWKRLGPAGYSQPLRERFYQACHALYQRYREQLCLQMENLAHQEDRHPEEIARLIREAQIKWKQLGSQGHSQELWERFNQASQMAYTPCQVHFNNQAQEREQNFHKKQALCEQLETFVQETQWEQPTDWKKIYHLVREIEHAWRNIGTTDRKVKKTIQRRFQSAMQIVQLHLDAEQQRNCRYRLRLMGQIDQIIRQLQEAINIQASRVDVSDTEIRKISEAKINEAIEQVKKIQEQWYVTVPGNRRVEREFWKVFRDSCDTVFDYRKQQQETLKQELQTYLDSKIQLCEQVEALSQLTGEAIKSALVQLKKLRESWRNLRLDWDKANNSSTLWRKKIKAIEVIEERFDKACQQVDKRYHAQLANERREQLDTLRFKAAFCVELEQADTWVRLEAQLEPQALAMIQSAWAQLPKLEDPHWEATLEQRFQQACTALTGESAVKATVLSHKETLCIRMEIAAGIESPSGAAQARMAYQVARLSEAMSGGERKIVDKPIEAEEVERAWYLSGAAPAEQTLVLEQRFNRAWRAFYLRHYHQT</sequence>
<reference evidence="1 2" key="1">
    <citation type="journal article" date="2014" name="ISME J.">
        <title>Ecophysiology of Thioploca ingrica as revealed by the complete genome sequence supplemented with proteomic evidence.</title>
        <authorList>
            <person name="Kojima H."/>
            <person name="Ogura Y."/>
            <person name="Yamamoto N."/>
            <person name="Togashi T."/>
            <person name="Mori H."/>
            <person name="Watanabe T."/>
            <person name="Nemoto F."/>
            <person name="Kurokawa K."/>
            <person name="Hayashi T."/>
            <person name="Fukui M."/>
        </authorList>
    </citation>
    <scope>NUCLEOTIDE SEQUENCE [LARGE SCALE GENOMIC DNA]</scope>
</reference>
<dbReference type="OrthoDB" id="5523335at2"/>
<dbReference type="Proteomes" id="UP000031623">
    <property type="component" value="Chromosome"/>
</dbReference>
<dbReference type="KEGG" id="tig:THII_3327"/>
<organism evidence="1 2">
    <name type="scientific">Thioploca ingrica</name>
    <dbReference type="NCBI Taxonomy" id="40754"/>
    <lineage>
        <taxon>Bacteria</taxon>
        <taxon>Pseudomonadati</taxon>
        <taxon>Pseudomonadota</taxon>
        <taxon>Gammaproteobacteria</taxon>
        <taxon>Thiotrichales</taxon>
        <taxon>Thiotrichaceae</taxon>
        <taxon>Thioploca</taxon>
    </lineage>
</organism>
<keyword evidence="2" id="KW-1185">Reference proteome</keyword>
<gene>
    <name evidence="1" type="ORF">THII_3327</name>
</gene>
<evidence type="ECO:0008006" key="3">
    <source>
        <dbReference type="Google" id="ProtNLM"/>
    </source>
</evidence>
<dbReference type="EMBL" id="AP014633">
    <property type="protein sequence ID" value="BAP57624.1"/>
    <property type="molecule type" value="Genomic_DNA"/>
</dbReference>
<dbReference type="HOGENOM" id="CLU_013017_0_0_6"/>
<dbReference type="STRING" id="40754.THII_3327"/>
<evidence type="ECO:0000313" key="1">
    <source>
        <dbReference type="EMBL" id="BAP57624.1"/>
    </source>
</evidence>
<accession>A0A090AJI4</accession>
<evidence type="ECO:0000313" key="2">
    <source>
        <dbReference type="Proteomes" id="UP000031623"/>
    </source>
</evidence>
<dbReference type="Pfam" id="PF03993">
    <property type="entry name" value="DUF349"/>
    <property type="match status" value="2"/>
</dbReference>
<dbReference type="AlphaFoldDB" id="A0A090AJI4"/>
<proteinExistence type="predicted"/>